<feature type="coiled-coil region" evidence="1">
    <location>
        <begin position="203"/>
        <end position="254"/>
    </location>
</feature>
<keyword evidence="1" id="KW-0175">Coiled coil</keyword>
<organism evidence="3 4">
    <name type="scientific">Ornithinimicrobium humiphilum</name>
    <dbReference type="NCBI Taxonomy" id="125288"/>
    <lineage>
        <taxon>Bacteria</taxon>
        <taxon>Bacillati</taxon>
        <taxon>Actinomycetota</taxon>
        <taxon>Actinomycetes</taxon>
        <taxon>Micrococcales</taxon>
        <taxon>Ornithinimicrobiaceae</taxon>
        <taxon>Ornithinimicrobium</taxon>
    </lineage>
</organism>
<keyword evidence="3" id="KW-0540">Nuclease</keyword>
<dbReference type="SUPFAM" id="SSF52540">
    <property type="entry name" value="P-loop containing nucleoside triphosphate hydrolases"/>
    <property type="match status" value="1"/>
</dbReference>
<name>A0A543KKN0_9MICO</name>
<dbReference type="Gene3D" id="3.40.50.300">
    <property type="entry name" value="P-loop containing nucleotide triphosphate hydrolases"/>
    <property type="match status" value="2"/>
</dbReference>
<evidence type="ECO:0000313" key="3">
    <source>
        <dbReference type="EMBL" id="TQM95637.1"/>
    </source>
</evidence>
<gene>
    <name evidence="3" type="ORF">FB476_0482</name>
</gene>
<protein>
    <submittedName>
        <fullName evidence="3">DNA repair exonuclease SbcCD ATPase subunit</fullName>
    </submittedName>
</protein>
<dbReference type="InterPro" id="IPR038734">
    <property type="entry name" value="YhaN_AAA"/>
</dbReference>
<reference evidence="3 4" key="1">
    <citation type="submission" date="2019-06" db="EMBL/GenBank/DDBJ databases">
        <title>Sequencing the genomes of 1000 actinobacteria strains.</title>
        <authorList>
            <person name="Klenk H.-P."/>
        </authorList>
    </citation>
    <scope>NUCLEOTIDE SEQUENCE [LARGE SCALE GENOMIC DNA]</scope>
    <source>
        <strain evidence="3 4">DSM 12362</strain>
    </source>
</reference>
<dbReference type="GO" id="GO:0004527">
    <property type="term" value="F:exonuclease activity"/>
    <property type="evidence" value="ECO:0007669"/>
    <property type="project" value="UniProtKB-KW"/>
</dbReference>
<feature type="domain" description="YhaN AAA" evidence="2">
    <location>
        <begin position="1"/>
        <end position="48"/>
    </location>
</feature>
<feature type="coiled-coil region" evidence="1">
    <location>
        <begin position="609"/>
        <end position="699"/>
    </location>
</feature>
<dbReference type="PANTHER" id="PTHR41259:SF1">
    <property type="entry name" value="DOUBLE-STRAND BREAK REPAIR RAD50 ATPASE, PUTATIVE-RELATED"/>
    <property type="match status" value="1"/>
</dbReference>
<dbReference type="AlphaFoldDB" id="A0A543KKN0"/>
<dbReference type="OrthoDB" id="3177877at2"/>
<feature type="coiled-coil region" evidence="1">
    <location>
        <begin position="726"/>
        <end position="753"/>
    </location>
</feature>
<keyword evidence="4" id="KW-1185">Reference proteome</keyword>
<dbReference type="PANTHER" id="PTHR41259">
    <property type="entry name" value="DOUBLE-STRAND BREAK REPAIR RAD50 ATPASE, PUTATIVE-RELATED"/>
    <property type="match status" value="1"/>
</dbReference>
<accession>A0A543KKN0</accession>
<comment type="caution">
    <text evidence="3">The sequence shown here is derived from an EMBL/GenBank/DDBJ whole genome shotgun (WGS) entry which is preliminary data.</text>
</comment>
<evidence type="ECO:0000259" key="2">
    <source>
        <dbReference type="Pfam" id="PF13514"/>
    </source>
</evidence>
<keyword evidence="3" id="KW-0378">Hydrolase</keyword>
<evidence type="ECO:0000256" key="1">
    <source>
        <dbReference type="SAM" id="Coils"/>
    </source>
</evidence>
<proteinExistence type="predicted"/>
<dbReference type="InterPro" id="IPR027417">
    <property type="entry name" value="P-loop_NTPase"/>
</dbReference>
<evidence type="ECO:0000313" key="4">
    <source>
        <dbReference type="Proteomes" id="UP000315133"/>
    </source>
</evidence>
<sequence length="896" mass="97584">MRVHRITVRDVKGVRERTVELPETGVVVVEGPNEVGKSTLLEAFDKLLDPRLKSTSSSKEVRRLQPVGRDVGPYVEAELTIGGHRVRYAKRWLRQPTTTLEVLSPVPEQLSGEAAHARMEQLLRDCLDRTLWDALRLAQSDDGRVAPLADSAVLSAALDAASGSELHAEGGDQVLDLVEREYLTYFTRTGRPTSDYRRAMTDHTEAQDAVGEAHRRLEEAERLLDRREAARVELEAAEERLEQVRAEHAAALEAQARADALLEAHATARAVLGQARERSRAIAHDRSQRAEQAAQLGRLAAELHQTEERRADDAAALERLGPALAEAEAAVARADEELERAEAVADLARADVDHLRQLEEVRGLETLVERVRDVVDRLAAARASVPARAVGPREVRRARELHQRAEVLAARHEAASARVRVESLDGSVEVGSEATGTPTVLPAGEVLDRALTDELVLTVPGAVRVVLEPEAGGRERREELAAVRAELEELLAEAGARSVDELAAAADATAAAEGAVRDLARDLETLLAGRPATVLRQALAGAVPDALVAELAEVRELAAAGDRPDRDHPLPDDVATARAVARAAAAEVQVLRETRRAAVEAHRERLRGVATLRARLDRADGSLESLRRQEQQARADLDRARETMPDEALDEELQRRSAVLAEAELAEARARRALAEADVQAVADRLASAARRLEEAERACQAAGVTLHTLSGQVEMAQSEGRRELYDQAVAALDECERRLASVDRRARAARHLWRTLTEHRDRAHATYARPFTRALEELGRRVYGPTFGVTVDDQLVVRARTLDGRTVPFEELSGGAKEQLGILARLAVARLVDPDQGVPVVLDDALGYTDPDRLRQMGEVLGASAAGAEVQVILLTCTPDRYAAVPQASTVRLPA</sequence>
<dbReference type="RefSeq" id="WP_141817361.1">
    <property type="nucleotide sequence ID" value="NZ_BAAAIL010000003.1"/>
</dbReference>
<dbReference type="Pfam" id="PF13514">
    <property type="entry name" value="AAA_27"/>
    <property type="match status" value="1"/>
</dbReference>
<dbReference type="Proteomes" id="UP000315133">
    <property type="component" value="Unassembled WGS sequence"/>
</dbReference>
<feature type="coiled-coil region" evidence="1">
    <location>
        <begin position="289"/>
        <end position="358"/>
    </location>
</feature>
<keyword evidence="3" id="KW-0269">Exonuclease</keyword>
<dbReference type="EMBL" id="VFPU01000001">
    <property type="protein sequence ID" value="TQM95637.1"/>
    <property type="molecule type" value="Genomic_DNA"/>
</dbReference>